<evidence type="ECO:0000256" key="1">
    <source>
        <dbReference type="ARBA" id="ARBA00004123"/>
    </source>
</evidence>
<evidence type="ECO:0000313" key="7">
    <source>
        <dbReference type="EMBL" id="OAO13846.1"/>
    </source>
</evidence>
<dbReference type="InterPro" id="IPR003029">
    <property type="entry name" value="S1_domain"/>
</dbReference>
<dbReference type="InterPro" id="IPR036898">
    <property type="entry name" value="RNA_pol_Rpb7-like_N_sf"/>
</dbReference>
<keyword evidence="4" id="KW-0804">Transcription</keyword>
<evidence type="ECO:0000256" key="5">
    <source>
        <dbReference type="ARBA" id="ARBA00023242"/>
    </source>
</evidence>
<dbReference type="GO" id="GO:0003676">
    <property type="term" value="F:nucleic acid binding"/>
    <property type="evidence" value="ECO:0007669"/>
    <property type="project" value="InterPro"/>
</dbReference>
<keyword evidence="5" id="KW-0539">Nucleus</keyword>
<name>A0A196SBZ8_BLAHN</name>
<dbReference type="PANTHER" id="PTHR12709">
    <property type="entry name" value="DNA-DIRECTED RNA POLYMERASE II, III"/>
    <property type="match status" value="1"/>
</dbReference>
<dbReference type="PANTHER" id="PTHR12709:SF1">
    <property type="entry name" value="DNA-DIRECTED RNA POLYMERASE III SUBUNIT RPC8"/>
    <property type="match status" value="1"/>
</dbReference>
<accession>A0A196SBZ8</accession>
<evidence type="ECO:0000259" key="6">
    <source>
        <dbReference type="PROSITE" id="PS50126"/>
    </source>
</evidence>
<dbReference type="Proteomes" id="UP000078348">
    <property type="component" value="Unassembled WGS sequence"/>
</dbReference>
<keyword evidence="8" id="KW-1185">Reference proteome</keyword>
<dbReference type="PROSITE" id="PS50126">
    <property type="entry name" value="S1"/>
    <property type="match status" value="1"/>
</dbReference>
<proteinExistence type="inferred from homology"/>
<dbReference type="Gene3D" id="2.40.50.140">
    <property type="entry name" value="Nucleic acid-binding proteins"/>
    <property type="match status" value="1"/>
</dbReference>
<dbReference type="InterPro" id="IPR045113">
    <property type="entry name" value="Rpb7-like"/>
</dbReference>
<comment type="similarity">
    <text evidence="2">Belongs to the eukaryotic RPB7/RPC8 RNA polymerase subunit family.</text>
</comment>
<dbReference type="SUPFAM" id="SSF50249">
    <property type="entry name" value="Nucleic acid-binding proteins"/>
    <property type="match status" value="1"/>
</dbReference>
<keyword evidence="3 7" id="KW-0240">DNA-directed RNA polymerase</keyword>
<gene>
    <name evidence="7" type="ORF">AV274_4521</name>
</gene>
<evidence type="ECO:0000256" key="2">
    <source>
        <dbReference type="ARBA" id="ARBA00009307"/>
    </source>
</evidence>
<dbReference type="GO" id="GO:0006384">
    <property type="term" value="P:transcription initiation at RNA polymerase III promoter"/>
    <property type="evidence" value="ECO:0007669"/>
    <property type="project" value="TreeGrafter"/>
</dbReference>
<dbReference type="CDD" id="cd04330">
    <property type="entry name" value="RNAP_III_Rpc25_N"/>
    <property type="match status" value="1"/>
</dbReference>
<organism evidence="7 8">
    <name type="scientific">Blastocystis sp. subtype 1 (strain ATCC 50177 / NandII)</name>
    <dbReference type="NCBI Taxonomy" id="478820"/>
    <lineage>
        <taxon>Eukaryota</taxon>
        <taxon>Sar</taxon>
        <taxon>Stramenopiles</taxon>
        <taxon>Bigyra</taxon>
        <taxon>Opalozoa</taxon>
        <taxon>Opalinata</taxon>
        <taxon>Blastocystidae</taxon>
        <taxon>Blastocystis</taxon>
    </lineage>
</organism>
<dbReference type="Pfam" id="PF03876">
    <property type="entry name" value="SHS2_Rpb7-N"/>
    <property type="match status" value="1"/>
</dbReference>
<dbReference type="STRING" id="478820.A0A196SBZ8"/>
<comment type="caution">
    <text evidence="7">The sequence shown here is derived from an EMBL/GenBank/DDBJ whole genome shotgun (WGS) entry which is preliminary data.</text>
</comment>
<evidence type="ECO:0000313" key="8">
    <source>
        <dbReference type="Proteomes" id="UP000078348"/>
    </source>
</evidence>
<dbReference type="InterPro" id="IPR005576">
    <property type="entry name" value="Rpb7-like_N"/>
</dbReference>
<evidence type="ECO:0000256" key="4">
    <source>
        <dbReference type="ARBA" id="ARBA00023163"/>
    </source>
</evidence>
<dbReference type="InterPro" id="IPR012340">
    <property type="entry name" value="NA-bd_OB-fold"/>
</dbReference>
<dbReference type="GO" id="GO:0005666">
    <property type="term" value="C:RNA polymerase III complex"/>
    <property type="evidence" value="ECO:0007669"/>
    <property type="project" value="TreeGrafter"/>
</dbReference>
<comment type="subcellular location">
    <subcellularLocation>
        <location evidence="1">Nucleus</location>
    </subcellularLocation>
</comment>
<feature type="domain" description="S1 motif" evidence="6">
    <location>
        <begin position="82"/>
        <end position="170"/>
    </location>
</feature>
<sequence length="238" mass="27600">MFILLTIKDVIRIKPGDFGKEHVATLIEEINRKYSNKVIPDYGLCISFYDFNRIELGKIYPGDGASHNEVEFRMIMFRPVEGEVLVGKVLSSNRHGIRVTLEFLEDVWIPSYNLQEGSVYDPVKRVWIWHYDDGEQQLDFVVENGELIRFRVVALQYNRIEKNNTIVTSEVKNVERESDRNIRARTSSIDVQGPEISRVRSSSIDIRDERVIPPNPMSIIGDISYDGLGLIKWWIPEE</sequence>
<dbReference type="InterPro" id="IPR013238">
    <property type="entry name" value="RNA_pol_III_Rbc25"/>
</dbReference>
<protein>
    <submittedName>
        <fullName evidence="7">DNA-directed RNA polymerase 3 subunit RPC8</fullName>
    </submittedName>
</protein>
<dbReference type="EMBL" id="LXWW01000320">
    <property type="protein sequence ID" value="OAO13846.1"/>
    <property type="molecule type" value="Genomic_DNA"/>
</dbReference>
<dbReference type="AlphaFoldDB" id="A0A196SBZ8"/>
<reference evidence="7 8" key="1">
    <citation type="submission" date="2016-05" db="EMBL/GenBank/DDBJ databases">
        <title>Nuclear genome of Blastocystis sp. subtype 1 NandII.</title>
        <authorList>
            <person name="Gentekaki E."/>
            <person name="Curtis B."/>
            <person name="Stairs C."/>
            <person name="Eme L."/>
            <person name="Herman E."/>
            <person name="Klimes V."/>
            <person name="Arias M.C."/>
            <person name="Elias M."/>
            <person name="Hilliou F."/>
            <person name="Klute M."/>
            <person name="Malik S.-B."/>
            <person name="Pightling A."/>
            <person name="Rachubinski R."/>
            <person name="Salas D."/>
            <person name="Schlacht A."/>
            <person name="Suga H."/>
            <person name="Archibald J."/>
            <person name="Ball S.G."/>
            <person name="Clark G."/>
            <person name="Dacks J."/>
            <person name="Van Der Giezen M."/>
            <person name="Tsaousis A."/>
            <person name="Roger A."/>
        </authorList>
    </citation>
    <scope>NUCLEOTIDE SEQUENCE [LARGE SCALE GENOMIC DNA]</scope>
    <source>
        <strain evidence="8">ATCC 50177 / NandII</strain>
    </source>
</reference>
<dbReference type="Gene3D" id="3.30.1490.120">
    <property type="entry name" value="RNA polymerase Rpb7-like, N-terminal domain"/>
    <property type="match status" value="1"/>
</dbReference>
<dbReference type="OrthoDB" id="10256606at2759"/>
<dbReference type="Pfam" id="PF08292">
    <property type="entry name" value="RNA_pol_Rbc25"/>
    <property type="match status" value="1"/>
</dbReference>
<evidence type="ECO:0000256" key="3">
    <source>
        <dbReference type="ARBA" id="ARBA00022478"/>
    </source>
</evidence>
<dbReference type="SUPFAM" id="SSF88798">
    <property type="entry name" value="N-terminal, heterodimerisation domain of RBP7 (RpoE)"/>
    <property type="match status" value="1"/>
</dbReference>